<dbReference type="Gene3D" id="3.40.50.1580">
    <property type="entry name" value="Nucleoside phosphorylase domain"/>
    <property type="match status" value="1"/>
</dbReference>
<comment type="pathway">
    <text evidence="1">Quinol/quinone metabolism; menaquinone biosynthesis.</text>
</comment>
<gene>
    <name evidence="1" type="primary">mqnB</name>
    <name evidence="4" type="ORF">GCM10010315_01860</name>
</gene>
<dbReference type="EC" id="3.2.2.26" evidence="1 2"/>
<keyword evidence="1" id="KW-0474">Menaquinone biosynthesis</keyword>
<comment type="caution">
    <text evidence="4">The sequence shown here is derived from an EMBL/GenBank/DDBJ whole genome shotgun (WGS) entry which is preliminary data.</text>
</comment>
<dbReference type="PANTHER" id="PTHR46832:SF2">
    <property type="entry name" value="FUTALOSINE HYDROLASE"/>
    <property type="match status" value="1"/>
</dbReference>
<dbReference type="GO" id="GO:0016787">
    <property type="term" value="F:hydrolase activity"/>
    <property type="evidence" value="ECO:0007669"/>
    <property type="project" value="UniProtKB-KW"/>
</dbReference>
<comment type="function">
    <text evidence="1">Catalyzes the hydrolysis of futalosine (FL) to dehypoxanthine futalosine (DHFL) and hypoxanthine, a step in the biosynthesis of menaquinone (MK, vitamin K2).</text>
</comment>
<dbReference type="NCBIfam" id="NF006087">
    <property type="entry name" value="PRK08236.1"/>
    <property type="match status" value="1"/>
</dbReference>
<dbReference type="HAMAP" id="MF_00991">
    <property type="entry name" value="MqnB"/>
    <property type="match status" value="1"/>
</dbReference>
<evidence type="ECO:0000256" key="1">
    <source>
        <dbReference type="HAMAP-Rule" id="MF_00991"/>
    </source>
</evidence>
<dbReference type="Pfam" id="PF01048">
    <property type="entry name" value="PNP_UDP_1"/>
    <property type="match status" value="1"/>
</dbReference>
<accession>A0ABN3TIY2</accession>
<dbReference type="NCBIfam" id="TIGR03664">
    <property type="entry name" value="fut_nucase"/>
    <property type="match status" value="1"/>
</dbReference>
<dbReference type="RefSeq" id="WP_344432630.1">
    <property type="nucleotide sequence ID" value="NZ_BAAASL010000001.1"/>
</dbReference>
<dbReference type="EMBL" id="BAAASL010000001">
    <property type="protein sequence ID" value="GAA2707417.1"/>
    <property type="molecule type" value="Genomic_DNA"/>
</dbReference>
<protein>
    <recommendedName>
        <fullName evidence="1 2">Futalosine hydrolase</fullName>
        <shortName evidence="1">FL hydrolase</shortName>
        <ecNumber evidence="1 2">3.2.2.26</ecNumber>
    </recommendedName>
    <alternativeName>
        <fullName evidence="1">Futalosine nucleosidase</fullName>
    </alternativeName>
    <alternativeName>
        <fullName evidence="1">Menaquinone biosynthetic enzyme MqnB</fullName>
    </alternativeName>
</protein>
<reference evidence="4 5" key="1">
    <citation type="journal article" date="2019" name="Int. J. Syst. Evol. Microbiol.">
        <title>The Global Catalogue of Microorganisms (GCM) 10K type strain sequencing project: providing services to taxonomists for standard genome sequencing and annotation.</title>
        <authorList>
            <consortium name="The Broad Institute Genomics Platform"/>
            <consortium name="The Broad Institute Genome Sequencing Center for Infectious Disease"/>
            <person name="Wu L."/>
            <person name="Ma J."/>
        </authorList>
    </citation>
    <scope>NUCLEOTIDE SEQUENCE [LARGE SCALE GENOMIC DNA]</scope>
    <source>
        <strain evidence="4 5">JCM 4542</strain>
    </source>
</reference>
<evidence type="ECO:0000259" key="3">
    <source>
        <dbReference type="Pfam" id="PF01048"/>
    </source>
</evidence>
<feature type="domain" description="Nucleoside phosphorylase" evidence="3">
    <location>
        <begin position="28"/>
        <end position="224"/>
    </location>
</feature>
<dbReference type="InterPro" id="IPR000845">
    <property type="entry name" value="Nucleoside_phosphorylase_d"/>
</dbReference>
<dbReference type="PANTHER" id="PTHR46832">
    <property type="entry name" value="5'-METHYLTHIOADENOSINE/S-ADENOSYLHOMOCYSTEINE NUCLEOSIDASE"/>
    <property type="match status" value="1"/>
</dbReference>
<dbReference type="Proteomes" id="UP001500886">
    <property type="component" value="Unassembled WGS sequence"/>
</dbReference>
<comment type="catalytic activity">
    <reaction evidence="1">
        <text>futalosine + H2O = dehypoxanthine futalosine + hypoxanthine</text>
        <dbReference type="Rhea" id="RHEA:25904"/>
        <dbReference type="ChEBI" id="CHEBI:15377"/>
        <dbReference type="ChEBI" id="CHEBI:17368"/>
        <dbReference type="ChEBI" id="CHEBI:58863"/>
        <dbReference type="ChEBI" id="CHEBI:58864"/>
        <dbReference type="EC" id="3.2.2.26"/>
    </reaction>
</comment>
<sequence length="248" mass="24328">MTSRRRALIVAAVAVERDAVTAAGPLLPPSGPEERTLPGGLVLHRLHAGGAVLDVLAGGVGPAAAAASTATALTAAALAGEPYDLVLSTGIAGGFAPAAPLGTVVAAETIVAADLGAQAADGSFVPVAELGFGTGAHVVPEEIVRTLAGATGAVRGDVLTVSATTGTAARAAELAERHPRAVAEAMEGFGVAGAAAAHGVPAGELRTVSNAVGPRDRESWRIKEALGALTDAFGKLIPVLAERAEVAR</sequence>
<keyword evidence="1 4" id="KW-0378">Hydrolase</keyword>
<comment type="similarity">
    <text evidence="1">Belongs to the PNP/UDP phosphorylase family. Futalosine hydrolase subfamily.</text>
</comment>
<dbReference type="InterPro" id="IPR019963">
    <property type="entry name" value="FL_hydrolase_MqnB"/>
</dbReference>
<evidence type="ECO:0000256" key="2">
    <source>
        <dbReference type="NCBIfam" id="TIGR03664"/>
    </source>
</evidence>
<evidence type="ECO:0000313" key="5">
    <source>
        <dbReference type="Proteomes" id="UP001500886"/>
    </source>
</evidence>
<dbReference type="InterPro" id="IPR035994">
    <property type="entry name" value="Nucleoside_phosphorylase_sf"/>
</dbReference>
<evidence type="ECO:0000313" key="4">
    <source>
        <dbReference type="EMBL" id="GAA2707417.1"/>
    </source>
</evidence>
<name>A0ABN3TIY2_9ACTN</name>
<organism evidence="4 5">
    <name type="scientific">Streptomyces luteosporeus</name>
    <dbReference type="NCBI Taxonomy" id="173856"/>
    <lineage>
        <taxon>Bacteria</taxon>
        <taxon>Bacillati</taxon>
        <taxon>Actinomycetota</taxon>
        <taxon>Actinomycetes</taxon>
        <taxon>Kitasatosporales</taxon>
        <taxon>Streptomycetaceae</taxon>
        <taxon>Streptomyces</taxon>
    </lineage>
</organism>
<proteinExistence type="inferred from homology"/>
<keyword evidence="5" id="KW-1185">Reference proteome</keyword>
<dbReference type="SUPFAM" id="SSF53167">
    <property type="entry name" value="Purine and uridine phosphorylases"/>
    <property type="match status" value="1"/>
</dbReference>